<gene>
    <name evidence="9" type="ORF">HHL09_07465</name>
</gene>
<dbReference type="KEGG" id="luo:HHL09_07465"/>
<dbReference type="PANTHER" id="PTHR35093:SF8">
    <property type="entry name" value="OUTER MEMBRANE PROTEIN NMB0088-RELATED"/>
    <property type="match status" value="1"/>
</dbReference>
<dbReference type="Pfam" id="PF03349">
    <property type="entry name" value="Toluene_X"/>
    <property type="match status" value="1"/>
</dbReference>
<evidence type="ECO:0000256" key="6">
    <source>
        <dbReference type="ARBA" id="ARBA00023136"/>
    </source>
</evidence>
<dbReference type="Gene3D" id="2.40.160.60">
    <property type="entry name" value="Outer membrane protein transport protein (OMPP1/FadL/TodX)"/>
    <property type="match status" value="1"/>
</dbReference>
<name>A0A858RGB5_9BACT</name>
<keyword evidence="5 8" id="KW-0732">Signal</keyword>
<evidence type="ECO:0000313" key="9">
    <source>
        <dbReference type="EMBL" id="QJE95631.1"/>
    </source>
</evidence>
<keyword evidence="3" id="KW-1134">Transmembrane beta strand</keyword>
<keyword evidence="7" id="KW-0998">Cell outer membrane</keyword>
<comment type="subcellular location">
    <subcellularLocation>
        <location evidence="1">Cell outer membrane</location>
        <topology evidence="1">Multi-pass membrane protein</topology>
    </subcellularLocation>
</comment>
<dbReference type="AlphaFoldDB" id="A0A858RGB5"/>
<reference evidence="9 10" key="1">
    <citation type="submission" date="2020-04" db="EMBL/GenBank/DDBJ databases">
        <title>Luteolibacter sp. G-1-1-1 isolated from soil.</title>
        <authorList>
            <person name="Dahal R.H."/>
        </authorList>
    </citation>
    <scope>NUCLEOTIDE SEQUENCE [LARGE SCALE GENOMIC DNA]</scope>
    <source>
        <strain evidence="9 10">G-1-1-1</strain>
    </source>
</reference>
<keyword evidence="10" id="KW-1185">Reference proteome</keyword>
<dbReference type="GO" id="GO:0015483">
    <property type="term" value="F:long-chain fatty acid transporting porin activity"/>
    <property type="evidence" value="ECO:0007669"/>
    <property type="project" value="TreeGrafter"/>
</dbReference>
<evidence type="ECO:0000256" key="2">
    <source>
        <dbReference type="ARBA" id="ARBA00008163"/>
    </source>
</evidence>
<evidence type="ECO:0000313" key="10">
    <source>
        <dbReference type="Proteomes" id="UP000501812"/>
    </source>
</evidence>
<keyword evidence="6" id="KW-0472">Membrane</keyword>
<evidence type="ECO:0000256" key="8">
    <source>
        <dbReference type="SAM" id="SignalP"/>
    </source>
</evidence>
<dbReference type="SUPFAM" id="SSF56935">
    <property type="entry name" value="Porins"/>
    <property type="match status" value="1"/>
</dbReference>
<accession>A0A858RGB5</accession>
<organism evidence="9 10">
    <name type="scientific">Luteolibacter luteus</name>
    <dbReference type="NCBI Taxonomy" id="2728835"/>
    <lineage>
        <taxon>Bacteria</taxon>
        <taxon>Pseudomonadati</taxon>
        <taxon>Verrucomicrobiota</taxon>
        <taxon>Verrucomicrobiia</taxon>
        <taxon>Verrucomicrobiales</taxon>
        <taxon>Verrucomicrobiaceae</taxon>
        <taxon>Luteolibacter</taxon>
    </lineage>
</organism>
<comment type="similarity">
    <text evidence="2">Belongs to the OmpP1/FadL family.</text>
</comment>
<feature type="chain" id="PRO_5032378791" evidence="8">
    <location>
        <begin position="22"/>
        <end position="409"/>
    </location>
</feature>
<dbReference type="GO" id="GO:0009279">
    <property type="term" value="C:cell outer membrane"/>
    <property type="evidence" value="ECO:0007669"/>
    <property type="project" value="UniProtKB-SubCell"/>
</dbReference>
<dbReference type="EMBL" id="CP051774">
    <property type="protein sequence ID" value="QJE95631.1"/>
    <property type="molecule type" value="Genomic_DNA"/>
</dbReference>
<dbReference type="InterPro" id="IPR005017">
    <property type="entry name" value="OMPP1/FadL/TodX"/>
</dbReference>
<feature type="signal peptide" evidence="8">
    <location>
        <begin position="1"/>
        <end position="21"/>
    </location>
</feature>
<protein>
    <submittedName>
        <fullName evidence="9">Transporter</fullName>
    </submittedName>
</protein>
<dbReference type="RefSeq" id="WP_169453944.1">
    <property type="nucleotide sequence ID" value="NZ_CP051774.1"/>
</dbReference>
<dbReference type="PANTHER" id="PTHR35093">
    <property type="entry name" value="OUTER MEMBRANE PROTEIN NMB0088-RELATED"/>
    <property type="match status" value="1"/>
</dbReference>
<proteinExistence type="inferred from homology"/>
<evidence type="ECO:0000256" key="3">
    <source>
        <dbReference type="ARBA" id="ARBA00022452"/>
    </source>
</evidence>
<sequence length="409" mass="44025">MKYQHLLPLALFLTVSHRSSAAGYQLFERSAAGLGRAFSGEAAMGDDATVIASNPAGMTLLEDEWSFAIGASGIFPEVEVSGVYAPPGAPAGFTVPALGGNVADDAYLPYAYVAKRLNEQFSVGFGAFSTFGLKTNYPVGFTGRAIADFSELLTLNLNPSVAWKINEQWSLGAGFNALYADGTLTSSNAATLPVLDLAGDDWGYGFNVGVLFAPADHTRFGLHYRSSVDLDLEGRTISVIPAFNGPTTLAVELPDSVEFSAVHDLNESWSLHGDVMWTNWSKFQQLAPFIAGAPAQPPVQPENWKDSWRFALGTTWQATESWTFRAGVAYDRTPVSEADLTLRIPDADRLWVTLGFTWEFSPCWNLDVGYAHIFADDVYISEGSAATGFFRGQATGSADVVSVGLSTEF</sequence>
<keyword evidence="4" id="KW-0812">Transmembrane</keyword>
<evidence type="ECO:0000256" key="4">
    <source>
        <dbReference type="ARBA" id="ARBA00022692"/>
    </source>
</evidence>
<evidence type="ECO:0000256" key="1">
    <source>
        <dbReference type="ARBA" id="ARBA00004571"/>
    </source>
</evidence>
<evidence type="ECO:0000256" key="5">
    <source>
        <dbReference type="ARBA" id="ARBA00022729"/>
    </source>
</evidence>
<evidence type="ECO:0000256" key="7">
    <source>
        <dbReference type="ARBA" id="ARBA00023237"/>
    </source>
</evidence>
<dbReference type="Proteomes" id="UP000501812">
    <property type="component" value="Chromosome"/>
</dbReference>